<evidence type="ECO:0000313" key="4">
    <source>
        <dbReference type="Proteomes" id="UP001479436"/>
    </source>
</evidence>
<dbReference type="InterPro" id="IPR029481">
    <property type="entry name" value="ABC_trans_N"/>
</dbReference>
<comment type="caution">
    <text evidence="3">The sequence shown here is derived from an EMBL/GenBank/DDBJ whole genome shotgun (WGS) entry which is preliminary data.</text>
</comment>
<dbReference type="EMBL" id="JASJQH010008584">
    <property type="protein sequence ID" value="KAK9687879.1"/>
    <property type="molecule type" value="Genomic_DNA"/>
</dbReference>
<feature type="non-terminal residue" evidence="3">
    <location>
        <position position="119"/>
    </location>
</feature>
<feature type="region of interest" description="Disordered" evidence="1">
    <location>
        <begin position="1"/>
        <end position="35"/>
    </location>
</feature>
<accession>A0ABR2VPD7</accession>
<evidence type="ECO:0000256" key="1">
    <source>
        <dbReference type="SAM" id="MobiDB-lite"/>
    </source>
</evidence>
<reference evidence="3 4" key="1">
    <citation type="submission" date="2023-04" db="EMBL/GenBank/DDBJ databases">
        <title>Genome of Basidiobolus ranarum AG-B5.</title>
        <authorList>
            <person name="Stajich J.E."/>
            <person name="Carter-House D."/>
            <person name="Gryganskyi A."/>
        </authorList>
    </citation>
    <scope>NUCLEOTIDE SEQUENCE [LARGE SCALE GENOMIC DNA]</scope>
    <source>
        <strain evidence="3 4">AG-B5</strain>
    </source>
</reference>
<feature type="compositionally biased region" description="Polar residues" evidence="1">
    <location>
        <begin position="1"/>
        <end position="15"/>
    </location>
</feature>
<dbReference type="Pfam" id="PF14510">
    <property type="entry name" value="ABC_trans_N"/>
    <property type="match status" value="1"/>
</dbReference>
<dbReference type="Proteomes" id="UP001479436">
    <property type="component" value="Unassembled WGS sequence"/>
</dbReference>
<evidence type="ECO:0000313" key="3">
    <source>
        <dbReference type="EMBL" id="KAK9687879.1"/>
    </source>
</evidence>
<feature type="domain" description="Pleiotropic ABC efflux transporter N-terminal" evidence="2">
    <location>
        <begin position="49"/>
        <end position="118"/>
    </location>
</feature>
<feature type="region of interest" description="Disordered" evidence="1">
    <location>
        <begin position="52"/>
        <end position="86"/>
    </location>
</feature>
<gene>
    <name evidence="3" type="ORF">K7432_014609</name>
</gene>
<organism evidence="3 4">
    <name type="scientific">Basidiobolus ranarum</name>
    <dbReference type="NCBI Taxonomy" id="34480"/>
    <lineage>
        <taxon>Eukaryota</taxon>
        <taxon>Fungi</taxon>
        <taxon>Fungi incertae sedis</taxon>
        <taxon>Zoopagomycota</taxon>
        <taxon>Entomophthoromycotina</taxon>
        <taxon>Basidiobolomycetes</taxon>
        <taxon>Basidiobolales</taxon>
        <taxon>Basidiobolaceae</taxon>
        <taxon>Basidiobolus</taxon>
    </lineage>
</organism>
<keyword evidence="4" id="KW-1185">Reference proteome</keyword>
<protein>
    <recommendedName>
        <fullName evidence="2">Pleiotropic ABC efflux transporter N-terminal domain-containing protein</fullName>
    </recommendedName>
</protein>
<proteinExistence type="predicted"/>
<name>A0ABR2VPD7_9FUNG</name>
<sequence length="119" mass="13763">MAQQYDELPNTSPENVESYALGEDDNSTYINTSDESIDVERNTEMFRDLERRISRASTKHSLKEIQSKQSMYPNDPEKGPQQEEEFSFQDYLESGVRAADQNGIRRHHMGVTFKNLTIV</sequence>
<evidence type="ECO:0000259" key="2">
    <source>
        <dbReference type="Pfam" id="PF14510"/>
    </source>
</evidence>